<reference evidence="2 3" key="2">
    <citation type="submission" date="2017-10" db="EMBL/GenBank/DDBJ databases">
        <title>Genome analyses suggest a sexual origin of heterokaryosis in a supposedly ancient asexual fungus.</title>
        <authorList>
            <person name="Corradi N."/>
            <person name="Sedzielewska K."/>
            <person name="Noel J."/>
            <person name="Charron P."/>
            <person name="Farinelli L."/>
            <person name="Marton T."/>
            <person name="Kruger M."/>
            <person name="Pelin A."/>
            <person name="Brachmann A."/>
            <person name="Corradi N."/>
        </authorList>
    </citation>
    <scope>NUCLEOTIDE SEQUENCE [LARGE SCALE GENOMIC DNA]</scope>
    <source>
        <strain evidence="2 3">A1</strain>
    </source>
</reference>
<proteinExistence type="predicted"/>
<dbReference type="AlphaFoldDB" id="A0A2N0RVC2"/>
<name>A0A2N0RVC2_9GLOM</name>
<sequence length="182" mass="21361">ITFYRQNWVITSLNKYMSKIDDEVWIASPDNTNVAEAAHALSNHRGKSLKLVTAIIQGRKLDKERFTAINIHQKYTHMQAKKSNMTKSVPVKRKQNRQSNNNKKKSKKTIVIDSDIEEDCEDSNYKEDNKENELALKLKELEYREKDLALKERKLTLREREAKIRVMELSNSEKERQLNLAD</sequence>
<dbReference type="EMBL" id="LLXH01000403">
    <property type="protein sequence ID" value="PKC67255.1"/>
    <property type="molecule type" value="Genomic_DNA"/>
</dbReference>
<dbReference type="VEuPathDB" id="FungiDB:RhiirFUN_025483"/>
<accession>A0A2N0RVC2</accession>
<gene>
    <name evidence="2" type="ORF">RhiirA1_393845</name>
</gene>
<evidence type="ECO:0000313" key="3">
    <source>
        <dbReference type="Proteomes" id="UP000232688"/>
    </source>
</evidence>
<evidence type="ECO:0000256" key="1">
    <source>
        <dbReference type="SAM" id="MobiDB-lite"/>
    </source>
</evidence>
<feature type="non-terminal residue" evidence="2">
    <location>
        <position position="1"/>
    </location>
</feature>
<comment type="caution">
    <text evidence="2">The sequence shown here is derived from an EMBL/GenBank/DDBJ whole genome shotgun (WGS) entry which is preliminary data.</text>
</comment>
<evidence type="ECO:0000313" key="2">
    <source>
        <dbReference type="EMBL" id="PKC67255.1"/>
    </source>
</evidence>
<reference evidence="2 3" key="1">
    <citation type="submission" date="2017-10" db="EMBL/GenBank/DDBJ databases">
        <title>Extensive intraspecific genome diversity in a model arbuscular mycorrhizal fungus.</title>
        <authorList>
            <person name="Chen E.C.H."/>
            <person name="Morin E."/>
            <person name="Baudet D."/>
            <person name="Noel J."/>
            <person name="Ndikumana S."/>
            <person name="Charron P."/>
            <person name="St-Onge C."/>
            <person name="Giorgi J."/>
            <person name="Grigoriev I.V."/>
            <person name="Roux C."/>
            <person name="Martin F.M."/>
            <person name="Corradi N."/>
        </authorList>
    </citation>
    <scope>NUCLEOTIDE SEQUENCE [LARGE SCALE GENOMIC DNA]</scope>
    <source>
        <strain evidence="2 3">A1</strain>
    </source>
</reference>
<protein>
    <submittedName>
        <fullName evidence="2">Uncharacterized protein</fullName>
    </submittedName>
</protein>
<dbReference type="Proteomes" id="UP000232688">
    <property type="component" value="Unassembled WGS sequence"/>
</dbReference>
<dbReference type="VEuPathDB" id="FungiDB:RhiirA1_393845"/>
<organism evidence="2 3">
    <name type="scientific">Rhizophagus irregularis</name>
    <dbReference type="NCBI Taxonomy" id="588596"/>
    <lineage>
        <taxon>Eukaryota</taxon>
        <taxon>Fungi</taxon>
        <taxon>Fungi incertae sedis</taxon>
        <taxon>Mucoromycota</taxon>
        <taxon>Glomeromycotina</taxon>
        <taxon>Glomeromycetes</taxon>
        <taxon>Glomerales</taxon>
        <taxon>Glomeraceae</taxon>
        <taxon>Rhizophagus</taxon>
    </lineage>
</organism>
<feature type="region of interest" description="Disordered" evidence="1">
    <location>
        <begin position="80"/>
        <end position="110"/>
    </location>
</feature>
<dbReference type="VEuPathDB" id="FungiDB:FUN_023029"/>
<feature type="compositionally biased region" description="Basic residues" evidence="1">
    <location>
        <begin position="90"/>
        <end position="108"/>
    </location>
</feature>